<evidence type="ECO:0000256" key="4">
    <source>
        <dbReference type="ARBA" id="ARBA00023004"/>
    </source>
</evidence>
<evidence type="ECO:0000256" key="1">
    <source>
        <dbReference type="ARBA" id="ARBA00001971"/>
    </source>
</evidence>
<feature type="transmembrane region" description="Helical" evidence="7">
    <location>
        <begin position="7"/>
        <end position="27"/>
    </location>
</feature>
<keyword evidence="7" id="KW-1133">Transmembrane helix</keyword>
<keyword evidence="4 5" id="KW-0408">Iron</keyword>
<feature type="binding site" description="axial binding residue" evidence="5">
    <location>
        <position position="454"/>
    </location>
    <ligand>
        <name>heme</name>
        <dbReference type="ChEBI" id="CHEBI:30413"/>
    </ligand>
    <ligandPart>
        <name>Fe</name>
        <dbReference type="ChEBI" id="CHEBI:18248"/>
    </ligandPart>
</feature>
<comment type="similarity">
    <text evidence="2 6">Belongs to the cytochrome P450 family.</text>
</comment>
<dbReference type="EMBL" id="ML994621">
    <property type="protein sequence ID" value="KAF2189371.1"/>
    <property type="molecule type" value="Genomic_DNA"/>
</dbReference>
<dbReference type="PROSITE" id="PS00086">
    <property type="entry name" value="CYTOCHROME_P450"/>
    <property type="match status" value="1"/>
</dbReference>
<dbReference type="Proteomes" id="UP000800200">
    <property type="component" value="Unassembled WGS sequence"/>
</dbReference>
<keyword evidence="3 5" id="KW-0479">Metal-binding</keyword>
<evidence type="ECO:0000256" key="3">
    <source>
        <dbReference type="ARBA" id="ARBA00022723"/>
    </source>
</evidence>
<keyword evidence="5 6" id="KW-0349">Heme</keyword>
<name>A0A6A6EBY7_9PEZI</name>
<protein>
    <submittedName>
        <fullName evidence="8">Cytochrome P450</fullName>
    </submittedName>
</protein>
<dbReference type="Pfam" id="PF00067">
    <property type="entry name" value="p450"/>
    <property type="match status" value="1"/>
</dbReference>
<dbReference type="PRINTS" id="PR00385">
    <property type="entry name" value="P450"/>
</dbReference>
<dbReference type="PRINTS" id="PR00465">
    <property type="entry name" value="EP450IV"/>
</dbReference>
<keyword evidence="6" id="KW-0503">Monooxygenase</keyword>
<dbReference type="PANTHER" id="PTHR24305">
    <property type="entry name" value="CYTOCHROME P450"/>
    <property type="match status" value="1"/>
</dbReference>
<evidence type="ECO:0000256" key="2">
    <source>
        <dbReference type="ARBA" id="ARBA00010617"/>
    </source>
</evidence>
<keyword evidence="7" id="KW-0812">Transmembrane</keyword>
<evidence type="ECO:0000313" key="8">
    <source>
        <dbReference type="EMBL" id="KAF2189371.1"/>
    </source>
</evidence>
<dbReference type="InterPro" id="IPR036396">
    <property type="entry name" value="Cyt_P450_sf"/>
</dbReference>
<dbReference type="InterPro" id="IPR001128">
    <property type="entry name" value="Cyt_P450"/>
</dbReference>
<dbReference type="GO" id="GO:0004497">
    <property type="term" value="F:monooxygenase activity"/>
    <property type="evidence" value="ECO:0007669"/>
    <property type="project" value="UniProtKB-KW"/>
</dbReference>
<evidence type="ECO:0000256" key="7">
    <source>
        <dbReference type="SAM" id="Phobius"/>
    </source>
</evidence>
<dbReference type="OrthoDB" id="1470350at2759"/>
<dbReference type="SUPFAM" id="SSF48264">
    <property type="entry name" value="Cytochrome P450"/>
    <property type="match status" value="1"/>
</dbReference>
<dbReference type="InterPro" id="IPR017972">
    <property type="entry name" value="Cyt_P450_CS"/>
</dbReference>
<dbReference type="GO" id="GO:0005506">
    <property type="term" value="F:iron ion binding"/>
    <property type="evidence" value="ECO:0007669"/>
    <property type="project" value="InterPro"/>
</dbReference>
<accession>A0A6A6EBY7</accession>
<evidence type="ECO:0000256" key="6">
    <source>
        <dbReference type="RuleBase" id="RU000461"/>
    </source>
</evidence>
<dbReference type="InterPro" id="IPR050121">
    <property type="entry name" value="Cytochrome_P450_monoxygenase"/>
</dbReference>
<reference evidence="8" key="1">
    <citation type="journal article" date="2020" name="Stud. Mycol.">
        <title>101 Dothideomycetes genomes: a test case for predicting lifestyles and emergence of pathogens.</title>
        <authorList>
            <person name="Haridas S."/>
            <person name="Albert R."/>
            <person name="Binder M."/>
            <person name="Bloem J."/>
            <person name="Labutti K."/>
            <person name="Salamov A."/>
            <person name="Andreopoulos B."/>
            <person name="Baker S."/>
            <person name="Barry K."/>
            <person name="Bills G."/>
            <person name="Bluhm B."/>
            <person name="Cannon C."/>
            <person name="Castanera R."/>
            <person name="Culley D."/>
            <person name="Daum C."/>
            <person name="Ezra D."/>
            <person name="Gonzalez J."/>
            <person name="Henrissat B."/>
            <person name="Kuo A."/>
            <person name="Liang C."/>
            <person name="Lipzen A."/>
            <person name="Lutzoni F."/>
            <person name="Magnuson J."/>
            <person name="Mondo S."/>
            <person name="Nolan M."/>
            <person name="Ohm R."/>
            <person name="Pangilinan J."/>
            <person name="Park H.-J."/>
            <person name="Ramirez L."/>
            <person name="Alfaro M."/>
            <person name="Sun H."/>
            <person name="Tritt A."/>
            <person name="Yoshinaga Y."/>
            <person name="Zwiers L.-H."/>
            <person name="Turgeon B."/>
            <person name="Goodwin S."/>
            <person name="Spatafora J."/>
            <person name="Crous P."/>
            <person name="Grigoriev I."/>
        </authorList>
    </citation>
    <scope>NUCLEOTIDE SEQUENCE</scope>
    <source>
        <strain evidence="8">CBS 207.26</strain>
    </source>
</reference>
<dbReference type="PANTHER" id="PTHR24305:SF166">
    <property type="entry name" value="CYTOCHROME P450 12A4, MITOCHONDRIAL-RELATED"/>
    <property type="match status" value="1"/>
</dbReference>
<dbReference type="AlphaFoldDB" id="A0A6A6EBY7"/>
<sequence length="508" mass="56998">MGIFLQATATACLVWLIYHYFIIPLFLSPLSKIPNAHFTSPCISTWIWWKRRTGFETRSIFAAHQKYGSIVRLAPNEVSVASLDGLRQVYLGGFDRSPWYNQFVNYQTPSLVNILPREQHSTRKRMLTHVFSKSYLQGSTDLQTISSVLLFRRLLPFLHSMALTDNPIDVFQLFQATSIDFMSAYLFGLTKSTNFMRNLSSFQRYLSLCHAKVRFYPNRARAAEKLEAHCLSLCRAAESFLQSSISSEDMMQETPCTNPVVYSQLSSSLSKSGLSPEHKPLALASEMLDSMDAGREVTGVALTYLFYELSRNPTLQTSLRTELLALSPRITYPSTSQSDSQAQALPLPHAIDSLALLNGIVDETLRLHAPVPGPQKRIVPSMGTIINGYSIPGGVEVSTSARCLHQNEKIFPNPSVFVPERWMQGGESAKGNGYDGNKEMRRWFWAFGSGGRMCIGNHFALQVIKLLVSAIYTNFTTTIVDDEGIEHRDEMVAGPMSDKLILQFHHIS</sequence>
<evidence type="ECO:0000256" key="5">
    <source>
        <dbReference type="PIRSR" id="PIRSR602403-1"/>
    </source>
</evidence>
<dbReference type="InterPro" id="IPR002403">
    <property type="entry name" value="Cyt_P450_E_grp-IV"/>
</dbReference>
<dbReference type="GO" id="GO:0016705">
    <property type="term" value="F:oxidoreductase activity, acting on paired donors, with incorporation or reduction of molecular oxygen"/>
    <property type="evidence" value="ECO:0007669"/>
    <property type="project" value="InterPro"/>
</dbReference>
<organism evidence="8 9">
    <name type="scientific">Zopfia rhizophila CBS 207.26</name>
    <dbReference type="NCBI Taxonomy" id="1314779"/>
    <lineage>
        <taxon>Eukaryota</taxon>
        <taxon>Fungi</taxon>
        <taxon>Dikarya</taxon>
        <taxon>Ascomycota</taxon>
        <taxon>Pezizomycotina</taxon>
        <taxon>Dothideomycetes</taxon>
        <taxon>Dothideomycetes incertae sedis</taxon>
        <taxon>Zopfiaceae</taxon>
        <taxon>Zopfia</taxon>
    </lineage>
</organism>
<dbReference type="CDD" id="cd11059">
    <property type="entry name" value="CYP_fungal"/>
    <property type="match status" value="1"/>
</dbReference>
<gene>
    <name evidence="8" type="ORF">K469DRAFT_702007</name>
</gene>
<proteinExistence type="inferred from homology"/>
<keyword evidence="9" id="KW-1185">Reference proteome</keyword>
<dbReference type="Gene3D" id="1.10.630.10">
    <property type="entry name" value="Cytochrome P450"/>
    <property type="match status" value="1"/>
</dbReference>
<keyword evidence="7" id="KW-0472">Membrane</keyword>
<dbReference type="GO" id="GO:0020037">
    <property type="term" value="F:heme binding"/>
    <property type="evidence" value="ECO:0007669"/>
    <property type="project" value="InterPro"/>
</dbReference>
<evidence type="ECO:0000313" key="9">
    <source>
        <dbReference type="Proteomes" id="UP000800200"/>
    </source>
</evidence>
<keyword evidence="6" id="KW-0560">Oxidoreductase</keyword>
<comment type="cofactor">
    <cofactor evidence="1 5">
        <name>heme</name>
        <dbReference type="ChEBI" id="CHEBI:30413"/>
    </cofactor>
</comment>